<feature type="domain" description="EamA" evidence="8">
    <location>
        <begin position="185"/>
        <end position="315"/>
    </location>
</feature>
<dbReference type="InterPro" id="IPR000620">
    <property type="entry name" value="EamA_dom"/>
</dbReference>
<gene>
    <name evidence="9" type="ORF">E2A64_07200</name>
</gene>
<feature type="transmembrane region" description="Helical" evidence="7">
    <location>
        <begin position="273"/>
        <end position="292"/>
    </location>
</feature>
<comment type="caution">
    <text evidence="9">The sequence shown here is derived from an EMBL/GenBank/DDBJ whole genome shotgun (WGS) entry which is preliminary data.</text>
</comment>
<keyword evidence="3 7" id="KW-0812">Transmembrane</keyword>
<organism evidence="9 10">
    <name type="scientific">Pseudohoeflea suaedae</name>
    <dbReference type="NCBI Taxonomy" id="877384"/>
    <lineage>
        <taxon>Bacteria</taxon>
        <taxon>Pseudomonadati</taxon>
        <taxon>Pseudomonadota</taxon>
        <taxon>Alphaproteobacteria</taxon>
        <taxon>Hyphomicrobiales</taxon>
        <taxon>Rhizobiaceae</taxon>
        <taxon>Pseudohoeflea</taxon>
    </lineage>
</organism>
<evidence type="ECO:0000256" key="3">
    <source>
        <dbReference type="ARBA" id="ARBA00022692"/>
    </source>
</evidence>
<dbReference type="PANTHER" id="PTHR22911">
    <property type="entry name" value="ACYL-MALONYL CONDENSING ENZYME-RELATED"/>
    <property type="match status" value="1"/>
</dbReference>
<evidence type="ECO:0000256" key="5">
    <source>
        <dbReference type="ARBA" id="ARBA00023136"/>
    </source>
</evidence>
<evidence type="ECO:0000313" key="10">
    <source>
        <dbReference type="Proteomes" id="UP000295131"/>
    </source>
</evidence>
<evidence type="ECO:0000256" key="4">
    <source>
        <dbReference type="ARBA" id="ARBA00022989"/>
    </source>
</evidence>
<proteinExistence type="inferred from homology"/>
<dbReference type="GO" id="GO:0016020">
    <property type="term" value="C:membrane"/>
    <property type="evidence" value="ECO:0007669"/>
    <property type="project" value="UniProtKB-SubCell"/>
</dbReference>
<evidence type="ECO:0000259" key="8">
    <source>
        <dbReference type="Pfam" id="PF00892"/>
    </source>
</evidence>
<protein>
    <submittedName>
        <fullName evidence="9">DMT family transporter</fullName>
    </submittedName>
</protein>
<dbReference type="AlphaFoldDB" id="A0A4R5PP73"/>
<evidence type="ECO:0000256" key="1">
    <source>
        <dbReference type="ARBA" id="ARBA00004141"/>
    </source>
</evidence>
<dbReference type="OrthoDB" id="8478503at2"/>
<evidence type="ECO:0000256" key="7">
    <source>
        <dbReference type="SAM" id="Phobius"/>
    </source>
</evidence>
<feature type="domain" description="EamA" evidence="8">
    <location>
        <begin position="34"/>
        <end position="168"/>
    </location>
</feature>
<evidence type="ECO:0000256" key="2">
    <source>
        <dbReference type="ARBA" id="ARBA00009853"/>
    </source>
</evidence>
<dbReference type="PANTHER" id="PTHR22911:SF6">
    <property type="entry name" value="SOLUTE CARRIER FAMILY 35 MEMBER G1"/>
    <property type="match status" value="1"/>
</dbReference>
<feature type="transmembrane region" description="Helical" evidence="7">
    <location>
        <begin position="126"/>
        <end position="145"/>
    </location>
</feature>
<dbReference type="RefSeq" id="WP_133283706.1">
    <property type="nucleotide sequence ID" value="NZ_SMSI01000001.1"/>
</dbReference>
<keyword evidence="10" id="KW-1185">Reference proteome</keyword>
<evidence type="ECO:0000313" key="9">
    <source>
        <dbReference type="EMBL" id="TDH38872.1"/>
    </source>
</evidence>
<feature type="transmembrane region" description="Helical" evidence="7">
    <location>
        <begin position="216"/>
        <end position="236"/>
    </location>
</feature>
<reference evidence="9 10" key="1">
    <citation type="journal article" date="2013" name="Int. J. Syst. Evol. Microbiol.">
        <title>Hoeflea suaedae sp. nov., an endophytic bacterium isolated from the root of the halophyte Suaeda maritima.</title>
        <authorList>
            <person name="Chung E.J."/>
            <person name="Park J.A."/>
            <person name="Pramanik P."/>
            <person name="Bibi F."/>
            <person name="Jeon C.O."/>
            <person name="Chung Y.R."/>
        </authorList>
    </citation>
    <scope>NUCLEOTIDE SEQUENCE [LARGE SCALE GENOMIC DNA]</scope>
    <source>
        <strain evidence="9 10">YC6898</strain>
    </source>
</reference>
<feature type="transmembrane region" description="Helical" evidence="7">
    <location>
        <begin position="184"/>
        <end position="204"/>
    </location>
</feature>
<keyword evidence="4 7" id="KW-1133">Transmembrane helix</keyword>
<comment type="similarity">
    <text evidence="2">Belongs to the drug/metabolite transporter (DMT) superfamily. 10 TMS drug/metabolite exporter (DME) (TC 2.A.7.3) family.</text>
</comment>
<sequence>MKSEQVPAGAGAPTGAHQAPALKTPEPGGSSPLFGIALKLMSLVSFMAMITIIKLAGQEEIPLGEIVFFRSAFATLPVFAYMIARGVFVQAWKTQHPLGHAWRGLVGSAAMACNFLGVMLLPLPDAIAIGYAMPLMTVIFAAVFLGEKVRLFRWTAVAVGIFGVLIISLPKVTLIESGLGSGEALGLIAMLGFTVLAAAAAIQVRRLVLTEQTYTIVLYFSLSATVLSLLTFPLGWVMPDPLTLVLLIIAGICGGGAQILLTQSYRYADVSTIAPFEYGSIIFGLAIGYFLFGEAPTLSMLIGTAIVVSAGIAIIFREHRLGLERKAQRRLVTSQG</sequence>
<dbReference type="EMBL" id="SMSI01000001">
    <property type="protein sequence ID" value="TDH38872.1"/>
    <property type="molecule type" value="Genomic_DNA"/>
</dbReference>
<accession>A0A4R5PP73</accession>
<evidence type="ECO:0000256" key="6">
    <source>
        <dbReference type="SAM" id="MobiDB-lite"/>
    </source>
</evidence>
<feature type="transmembrane region" description="Helical" evidence="7">
    <location>
        <begin position="100"/>
        <end position="120"/>
    </location>
</feature>
<dbReference type="Pfam" id="PF00892">
    <property type="entry name" value="EamA"/>
    <property type="match status" value="2"/>
</dbReference>
<name>A0A4R5PP73_9HYPH</name>
<feature type="transmembrane region" description="Helical" evidence="7">
    <location>
        <begin position="242"/>
        <end position="261"/>
    </location>
</feature>
<keyword evidence="5 7" id="KW-0472">Membrane</keyword>
<feature type="region of interest" description="Disordered" evidence="6">
    <location>
        <begin position="1"/>
        <end position="23"/>
    </location>
</feature>
<comment type="subcellular location">
    <subcellularLocation>
        <location evidence="1">Membrane</location>
        <topology evidence="1">Multi-pass membrane protein</topology>
    </subcellularLocation>
</comment>
<dbReference type="SUPFAM" id="SSF103481">
    <property type="entry name" value="Multidrug resistance efflux transporter EmrE"/>
    <property type="match status" value="2"/>
</dbReference>
<feature type="transmembrane region" description="Helical" evidence="7">
    <location>
        <begin position="33"/>
        <end position="55"/>
    </location>
</feature>
<dbReference type="Proteomes" id="UP000295131">
    <property type="component" value="Unassembled WGS sequence"/>
</dbReference>
<feature type="transmembrane region" description="Helical" evidence="7">
    <location>
        <begin position="298"/>
        <end position="316"/>
    </location>
</feature>
<feature type="transmembrane region" description="Helical" evidence="7">
    <location>
        <begin position="67"/>
        <end position="88"/>
    </location>
</feature>
<feature type="transmembrane region" description="Helical" evidence="7">
    <location>
        <begin position="152"/>
        <end position="172"/>
    </location>
</feature>
<dbReference type="InterPro" id="IPR037185">
    <property type="entry name" value="EmrE-like"/>
</dbReference>